<feature type="domain" description="PHR" evidence="4">
    <location>
        <begin position="1126"/>
        <end position="1276"/>
    </location>
</feature>
<dbReference type="GO" id="GO:0005886">
    <property type="term" value="C:plasma membrane"/>
    <property type="evidence" value="ECO:0007669"/>
    <property type="project" value="TreeGrafter"/>
</dbReference>
<evidence type="ECO:0000256" key="3">
    <source>
        <dbReference type="SAM" id="MobiDB-lite"/>
    </source>
</evidence>
<dbReference type="PANTHER" id="PTHR45943">
    <property type="entry name" value="E3 UBIQUITIN-PROTEIN LIGASE MYCBP2"/>
    <property type="match status" value="1"/>
</dbReference>
<feature type="domain" description="PHR" evidence="4">
    <location>
        <begin position="1623"/>
        <end position="1779"/>
    </location>
</feature>
<feature type="repeat" description="RCC1" evidence="2">
    <location>
        <begin position="777"/>
        <end position="837"/>
    </location>
</feature>
<dbReference type="PANTHER" id="PTHR45943:SF1">
    <property type="entry name" value="E3 UBIQUITIN-PROTEIN LIGASE MYCBP2"/>
    <property type="match status" value="1"/>
</dbReference>
<accession>A0AAD9RI32</accession>
<name>A0AAD9RI32_9HYME</name>
<evidence type="ECO:0000256" key="2">
    <source>
        <dbReference type="PROSITE-ProRule" id="PRU00235"/>
    </source>
</evidence>
<dbReference type="GO" id="GO:0007411">
    <property type="term" value="P:axon guidance"/>
    <property type="evidence" value="ECO:0007669"/>
    <property type="project" value="TreeGrafter"/>
</dbReference>
<organism evidence="5 6">
    <name type="scientific">Odynerus spinipes</name>
    <dbReference type="NCBI Taxonomy" id="1348599"/>
    <lineage>
        <taxon>Eukaryota</taxon>
        <taxon>Metazoa</taxon>
        <taxon>Ecdysozoa</taxon>
        <taxon>Arthropoda</taxon>
        <taxon>Hexapoda</taxon>
        <taxon>Insecta</taxon>
        <taxon>Pterygota</taxon>
        <taxon>Neoptera</taxon>
        <taxon>Endopterygota</taxon>
        <taxon>Hymenoptera</taxon>
        <taxon>Apocrita</taxon>
        <taxon>Aculeata</taxon>
        <taxon>Vespoidea</taxon>
        <taxon>Vespidae</taxon>
        <taxon>Eumeninae</taxon>
        <taxon>Odynerus</taxon>
    </lineage>
</organism>
<keyword evidence="6" id="KW-1185">Reference proteome</keyword>
<gene>
    <name evidence="5" type="ORF">KPH14_007548</name>
</gene>
<reference evidence="5" key="1">
    <citation type="submission" date="2021-08" db="EMBL/GenBank/DDBJ databases">
        <authorList>
            <person name="Misof B."/>
            <person name="Oliver O."/>
            <person name="Podsiadlowski L."/>
            <person name="Donath A."/>
            <person name="Peters R."/>
            <person name="Mayer C."/>
            <person name="Rust J."/>
            <person name="Gunkel S."/>
            <person name="Lesny P."/>
            <person name="Martin S."/>
            <person name="Oeyen J.P."/>
            <person name="Petersen M."/>
            <person name="Panagiotis P."/>
            <person name="Wilbrandt J."/>
            <person name="Tanja T."/>
        </authorList>
    </citation>
    <scope>NUCLEOTIDE SEQUENCE</scope>
    <source>
        <strain evidence="5">GBR_01_08_01A</strain>
        <tissue evidence="5">Thorax + abdomen</tissue>
    </source>
</reference>
<dbReference type="GO" id="GO:0005634">
    <property type="term" value="C:nucleus"/>
    <property type="evidence" value="ECO:0007669"/>
    <property type="project" value="TreeGrafter"/>
</dbReference>
<comment type="caution">
    <text evidence="5">The sequence shown here is derived from an EMBL/GenBank/DDBJ whole genome shotgun (WGS) entry which is preliminary data.</text>
</comment>
<dbReference type="InterPro" id="IPR009091">
    <property type="entry name" value="RCC1/BLIP-II"/>
</dbReference>
<dbReference type="GO" id="GO:0008582">
    <property type="term" value="P:regulation of synaptic assembly at neuromuscular junction"/>
    <property type="evidence" value="ECO:0007669"/>
    <property type="project" value="TreeGrafter"/>
</dbReference>
<proteinExistence type="predicted"/>
<dbReference type="Gene3D" id="2.130.10.30">
    <property type="entry name" value="Regulator of chromosome condensation 1/beta-lactamase-inhibitor protein II"/>
    <property type="match status" value="2"/>
</dbReference>
<evidence type="ECO:0000313" key="6">
    <source>
        <dbReference type="Proteomes" id="UP001258017"/>
    </source>
</evidence>
<evidence type="ECO:0000259" key="4">
    <source>
        <dbReference type="Pfam" id="PF08005"/>
    </source>
</evidence>
<dbReference type="EMBL" id="JAIFRP010000073">
    <property type="protein sequence ID" value="KAK2579865.1"/>
    <property type="molecule type" value="Genomic_DNA"/>
</dbReference>
<dbReference type="Pfam" id="PF00415">
    <property type="entry name" value="RCC1"/>
    <property type="match status" value="1"/>
</dbReference>
<dbReference type="Pfam" id="PF08005">
    <property type="entry name" value="PHR"/>
    <property type="match status" value="2"/>
</dbReference>
<dbReference type="PROSITE" id="PS00626">
    <property type="entry name" value="RCC1_2"/>
    <property type="match status" value="1"/>
</dbReference>
<evidence type="ECO:0000256" key="1">
    <source>
        <dbReference type="ARBA" id="ARBA00022786"/>
    </source>
</evidence>
<evidence type="ECO:0000313" key="5">
    <source>
        <dbReference type="EMBL" id="KAK2579865.1"/>
    </source>
</evidence>
<dbReference type="SUPFAM" id="SSF50985">
    <property type="entry name" value="RCC1/BLIP-II"/>
    <property type="match status" value="1"/>
</dbReference>
<sequence>MVSGEHERLLPEPDNYAKCFYDLFKNVAEAQSVRSAILEKHARTTSEICRASTCGSPPPPELSDTIDTESDDDDRISTIQSLPKIVGIGLRSVFTLMRESKAIDPMLCTKALAALLDVLQGQLPEGLKSEPDDVIDLLFDLLLDLATSHGPESAAANDGSHLTAVACACLLSLVVVRGDTGRLLAAVAALLMCPRALAIQNIQMPCVLTSLQRSVHAVLLGKLARPDWITYGVPKNSRIYTSTLKLPNDINNIILNGRSFVSDGKYLYLHTSKGLLKIGSGHGGTIWGHVYIFKADFYPTETGWLGYANNSLYFKCAPRKQSELVIIDAETLVVTGIAVLEGRDWSSSVMFSDGENLGMITAGKDASFVVRTINTLSNPVSLASELPLKLARKCVDIFGYASFDEEQVVHTLNPGCDEEIAMVTAGKEFGILKTISGKVLYTGKGTSLGMKSNTRPNRWLELTLGKGPRVVHFAAGHDGQHVVFVMEDGSVLFAGTARRGEDGDSNKARRQPKPIKPKKMVKVEGKFIIDAACNNGTTALVTKEGSLLMFGKDTLHCAPGSGLVTDLKDVFVIHVSLGKAHAAALTNKGHLYTFGINNKEQCGRDFSTVQTVNKEATVVAMEMGTGEDELIIAEEDGTDPGEDWEETRGMCLPGQHQWRHRVCMVCTVCRECTGYSISCLSSIRPDRNPGQECGCGEGDSGCAECGCCRTCARKSCNNGRSGSNYREYLQKRLGEIRQQRQRSKAGPSAMRYGMKMKGANNQRLASSVAQKGGQPGKMALGLGSNIAAEEVVGGSDVERGDAARIASIPPARVPIPSDSPVIQVSCGLHHTVILLQNGEVYTFGSNIYGQLGIGYMVAHSGPVHVKLPTLATQVAAGSNHTVVLTINGEVYTFGAYQKGQLGRKVGTSENESVNITSQSSRRVDKAQPWQSFPSIVPNIGSRWGRRATWIGAAGDQTYIKVDEINSISLTRSTVMANKNCIILLPHQNDHANSFKCLVISKRDGTCNSYSGNDQVDFSNYAACLDPLYNVIWTFNPVNNEMSLYNIISTEARTISGLEASILSPGLALPVVPTCFVTRSQAAMHLLACLDTLTQAQDENLSIVEENECDQSTHGKVYSREDFATVSRFENHGGGWGYSGHSIEAIRFMPDTDILLGGYGLFGGRGEYTAKIKLFDIGVDGGDQENDGELLAETEEIPYECGPRQKYAILFDEPIALQANRWYVAWAKVSGPSSDCGSGGQGMVTAEDQVMFYFKSSKRSNNGTDVNAGQIPQLLYRVVTPENQTSNRQRDQIEPVYVLKREFSRTVTKDCFQSLISLLQWSWNTLKAGLADAAVHIASSSHAFLEMERLVYISKASLRLLRIYTNEIYPNQVGKKTPPESVRLAECIGEVRALLRQILSDSVPLSTKTKGKTRSNKSAENINNKMSNSILEECHKTFVSCYHAFYPTAYLKWTSLCELLSEIDKEQGTTTKDRLLSAVVASLCSPTIRLRCTFPILTNTMDSSDGIKRQLSPSDNAGLLMMNSTETHQYPILVEQISYKSQVESSGKEILNWSFREVLERLLDLVLVPVKKSLCREKSYSLPELILHCCYLLARVIAELAAQSSGNEDELQGACGKLMYTTPSRFTRVNQTRSWNTGNGSPDAICFSVDRPGIVIAGVGIFGGVGVYDYELELLEDQSNTGNDPSHTQRWSSLDFTRGTFGPDGCVNDIIELKFDKPVPIKENVKYAIRLRNRGGRTSNGDGGLSVVKGPDGTTFTFTACSLSFNGTTQTRGQIPHIHYFSNPQDSDGQHTSQAVAEVQAKKCTLAMTATIIQRSNEIFALARERAEEVTASEVLGNATFVTTLLPLVMAHISPLATSDPRSGVQILTLIQEMLPHVAALNLLSIMGSSQISQDSETQSHLTPPVTTSHHYTWLESDHPYKPAGVSHYKVTFPESVKWLTIEFTPECGTSQPEDYLQLYIPNVITNASAGTHGNIVSEDTSLYWPVLHKMSNMQSQWPQNAVVLPGNEVIFSLETASDYMKNERSNTYGFKCLVIGYDWVTSGNGLKNLEIELSFLGGACSASLMKKNLVLPSVSAEEVQNEFETMQETAKRIFSVHSALLGRGFALSSPPTVSQALDGVLPFR</sequence>
<dbReference type="InterPro" id="IPR012983">
    <property type="entry name" value="PHR"/>
</dbReference>
<reference evidence="5" key="2">
    <citation type="journal article" date="2023" name="Commun. Biol.">
        <title>Intrasexual cuticular hydrocarbon dimorphism in a wasp sheds light on hydrocarbon biosynthesis genes in Hymenoptera.</title>
        <authorList>
            <person name="Moris V.C."/>
            <person name="Podsiadlowski L."/>
            <person name="Martin S."/>
            <person name="Oeyen J.P."/>
            <person name="Donath A."/>
            <person name="Petersen M."/>
            <person name="Wilbrandt J."/>
            <person name="Misof B."/>
            <person name="Liedtke D."/>
            <person name="Thamm M."/>
            <person name="Scheiner R."/>
            <person name="Schmitt T."/>
            <person name="Niehuis O."/>
        </authorList>
    </citation>
    <scope>NUCLEOTIDE SEQUENCE</scope>
    <source>
        <strain evidence="5">GBR_01_08_01A</strain>
    </source>
</reference>
<dbReference type="InterPro" id="IPR000408">
    <property type="entry name" value="Reg_chr_condens"/>
</dbReference>
<keyword evidence="1" id="KW-0833">Ubl conjugation pathway</keyword>
<feature type="region of interest" description="Disordered" evidence="3">
    <location>
        <begin position="50"/>
        <end position="71"/>
    </location>
</feature>
<dbReference type="PROSITE" id="PS50012">
    <property type="entry name" value="RCC1_3"/>
    <property type="match status" value="2"/>
</dbReference>
<feature type="repeat" description="RCC1" evidence="2">
    <location>
        <begin position="838"/>
        <end position="887"/>
    </location>
</feature>
<protein>
    <recommendedName>
        <fullName evidence="4">PHR domain-containing protein</fullName>
    </recommendedName>
</protein>
<dbReference type="Proteomes" id="UP001258017">
    <property type="component" value="Unassembled WGS sequence"/>
</dbReference>
<dbReference type="PRINTS" id="PR00633">
    <property type="entry name" value="RCCNDNSATION"/>
</dbReference>
<dbReference type="GO" id="GO:0061630">
    <property type="term" value="F:ubiquitin protein ligase activity"/>
    <property type="evidence" value="ECO:0007669"/>
    <property type="project" value="TreeGrafter"/>
</dbReference>
<dbReference type="InterPro" id="IPR038648">
    <property type="entry name" value="PHR_sf"/>
</dbReference>
<dbReference type="Gene3D" id="2.60.120.820">
    <property type="entry name" value="PHR domain"/>
    <property type="match status" value="2"/>
</dbReference>